<gene>
    <name evidence="3" type="ORF">B0H17DRAFT_1220836</name>
</gene>
<sequence>MSTTGSSPPFRFKSLSDTVAELEEETSGEIAKLLKSNSDGITNFIFCDKAEHLPAVIVGLKGSPTLFLDCEGSRLGIKTRRLSLISLGIPAPTPQKQCVYLIDTLALGTPELRPIFDLLESSDIQKVVFDGQMDQSALFHEHNVTIQSVVDLQLADIKSRRLRGEREGSPEQIGRLWPYLPRNKVASKASLYEKVHKLAGLGQALEEHEVELNEQQMERKSLFSDQQRWIEHPLSRLHLQYAANDINLISRLWGHFVDAGYIDGQLPEQSLRYIRMWNNAQPDDDDVYKRHALLPLAILDAVTSRTKECTVCQRLLPESSFSKTAWDKPKDRKCLVCRAIVIRVQRENQIQDAIEREGDYYDSDGSGF</sequence>
<name>A0AAD7B7U3_MYCRO</name>
<dbReference type="Gene3D" id="3.30.420.10">
    <property type="entry name" value="Ribonuclease H-like superfamily/Ribonuclease H"/>
    <property type="match status" value="1"/>
</dbReference>
<dbReference type="Pfam" id="PF01612">
    <property type="entry name" value="DNA_pol_A_exo1"/>
    <property type="match status" value="1"/>
</dbReference>
<dbReference type="InterPro" id="IPR002562">
    <property type="entry name" value="3'-5'_exonuclease_dom"/>
</dbReference>
<evidence type="ECO:0000313" key="3">
    <source>
        <dbReference type="EMBL" id="KAJ7613332.1"/>
    </source>
</evidence>
<feature type="coiled-coil region" evidence="1">
    <location>
        <begin position="198"/>
        <end position="225"/>
    </location>
</feature>
<keyword evidence="4" id="KW-1185">Reference proteome</keyword>
<accession>A0AAD7B7U3</accession>
<dbReference type="PANTHER" id="PTHR43040:SF1">
    <property type="entry name" value="RIBONUCLEASE D"/>
    <property type="match status" value="1"/>
</dbReference>
<proteinExistence type="predicted"/>
<comment type="caution">
    <text evidence="3">The sequence shown here is derived from an EMBL/GenBank/DDBJ whole genome shotgun (WGS) entry which is preliminary data.</text>
</comment>
<dbReference type="EMBL" id="JARKIE010000908">
    <property type="protein sequence ID" value="KAJ7613332.1"/>
    <property type="molecule type" value="Genomic_DNA"/>
</dbReference>
<organism evidence="3 4">
    <name type="scientific">Mycena rosella</name>
    <name type="common">Pink bonnet</name>
    <name type="synonym">Agaricus rosellus</name>
    <dbReference type="NCBI Taxonomy" id="1033263"/>
    <lineage>
        <taxon>Eukaryota</taxon>
        <taxon>Fungi</taxon>
        <taxon>Dikarya</taxon>
        <taxon>Basidiomycota</taxon>
        <taxon>Agaricomycotina</taxon>
        <taxon>Agaricomycetes</taxon>
        <taxon>Agaricomycetidae</taxon>
        <taxon>Agaricales</taxon>
        <taxon>Marasmiineae</taxon>
        <taxon>Mycenaceae</taxon>
        <taxon>Mycena</taxon>
    </lineage>
</organism>
<protein>
    <submittedName>
        <fullName evidence="3">Ribonuclease H-like domain-containing protein</fullName>
    </submittedName>
</protein>
<dbReference type="Proteomes" id="UP001221757">
    <property type="component" value="Unassembled WGS sequence"/>
</dbReference>
<dbReference type="InterPro" id="IPR012337">
    <property type="entry name" value="RNaseH-like_sf"/>
</dbReference>
<dbReference type="InterPro" id="IPR036397">
    <property type="entry name" value="RNaseH_sf"/>
</dbReference>
<feature type="domain" description="3'-5' exonuclease" evidence="2">
    <location>
        <begin position="48"/>
        <end position="256"/>
    </location>
</feature>
<dbReference type="AlphaFoldDB" id="A0AAD7B7U3"/>
<evidence type="ECO:0000259" key="2">
    <source>
        <dbReference type="Pfam" id="PF01612"/>
    </source>
</evidence>
<dbReference type="PANTHER" id="PTHR43040">
    <property type="entry name" value="RIBONUCLEASE D"/>
    <property type="match status" value="1"/>
</dbReference>
<reference evidence="3" key="1">
    <citation type="submission" date="2023-03" db="EMBL/GenBank/DDBJ databases">
        <title>Massive genome expansion in bonnet fungi (Mycena s.s.) driven by repeated elements and novel gene families across ecological guilds.</title>
        <authorList>
            <consortium name="Lawrence Berkeley National Laboratory"/>
            <person name="Harder C.B."/>
            <person name="Miyauchi S."/>
            <person name="Viragh M."/>
            <person name="Kuo A."/>
            <person name="Thoen E."/>
            <person name="Andreopoulos B."/>
            <person name="Lu D."/>
            <person name="Skrede I."/>
            <person name="Drula E."/>
            <person name="Henrissat B."/>
            <person name="Morin E."/>
            <person name="Kohler A."/>
            <person name="Barry K."/>
            <person name="LaButti K."/>
            <person name="Morin E."/>
            <person name="Salamov A."/>
            <person name="Lipzen A."/>
            <person name="Mereny Z."/>
            <person name="Hegedus B."/>
            <person name="Baldrian P."/>
            <person name="Stursova M."/>
            <person name="Weitz H."/>
            <person name="Taylor A."/>
            <person name="Grigoriev I.V."/>
            <person name="Nagy L.G."/>
            <person name="Martin F."/>
            <person name="Kauserud H."/>
        </authorList>
    </citation>
    <scope>NUCLEOTIDE SEQUENCE</scope>
    <source>
        <strain evidence="3">CBHHK067</strain>
    </source>
</reference>
<dbReference type="GO" id="GO:0008408">
    <property type="term" value="F:3'-5' exonuclease activity"/>
    <property type="evidence" value="ECO:0007669"/>
    <property type="project" value="InterPro"/>
</dbReference>
<evidence type="ECO:0000256" key="1">
    <source>
        <dbReference type="SAM" id="Coils"/>
    </source>
</evidence>
<dbReference type="GO" id="GO:0006139">
    <property type="term" value="P:nucleobase-containing compound metabolic process"/>
    <property type="evidence" value="ECO:0007669"/>
    <property type="project" value="InterPro"/>
</dbReference>
<dbReference type="SUPFAM" id="SSF53098">
    <property type="entry name" value="Ribonuclease H-like"/>
    <property type="match status" value="1"/>
</dbReference>
<keyword evidence="1" id="KW-0175">Coiled coil</keyword>
<evidence type="ECO:0000313" key="4">
    <source>
        <dbReference type="Proteomes" id="UP001221757"/>
    </source>
</evidence>
<dbReference type="GO" id="GO:0003676">
    <property type="term" value="F:nucleic acid binding"/>
    <property type="evidence" value="ECO:0007669"/>
    <property type="project" value="InterPro"/>
</dbReference>